<dbReference type="Pfam" id="PF04577">
    <property type="entry name" value="Glyco_transf_61"/>
    <property type="match status" value="1"/>
</dbReference>
<evidence type="ECO:0000256" key="3">
    <source>
        <dbReference type="ARBA" id="ARBA00023180"/>
    </source>
</evidence>
<comment type="caution">
    <text evidence="5">The sequence shown here is derived from an EMBL/GenBank/DDBJ whole genome shotgun (WGS) entry which is preliminary data.</text>
</comment>
<evidence type="ECO:0000256" key="1">
    <source>
        <dbReference type="ARBA" id="ARBA00022676"/>
    </source>
</evidence>
<keyword evidence="3" id="KW-0325">Glycoprotein</keyword>
<name>A0A5C4TDD5_9BACL</name>
<organism evidence="5 6">
    <name type="scientific">Paenibacillus hemerocallicola</name>
    <dbReference type="NCBI Taxonomy" id="1172614"/>
    <lineage>
        <taxon>Bacteria</taxon>
        <taxon>Bacillati</taxon>
        <taxon>Bacillota</taxon>
        <taxon>Bacilli</taxon>
        <taxon>Bacillales</taxon>
        <taxon>Paenibacillaceae</taxon>
        <taxon>Paenibacillus</taxon>
    </lineage>
</organism>
<keyword evidence="2 5" id="KW-0808">Transferase</keyword>
<evidence type="ECO:0000259" key="4">
    <source>
        <dbReference type="Pfam" id="PF04577"/>
    </source>
</evidence>
<reference evidence="5 6" key="1">
    <citation type="submission" date="2019-05" db="EMBL/GenBank/DDBJ databases">
        <title>We sequenced the genome of Paenibacillus hemerocallicola KCTC 33185 for further insight into its adaptation and study the phylogeny of Paenibacillus.</title>
        <authorList>
            <person name="Narsing Rao M.P."/>
        </authorList>
    </citation>
    <scope>NUCLEOTIDE SEQUENCE [LARGE SCALE GENOMIC DNA]</scope>
    <source>
        <strain evidence="5 6">KCTC 33185</strain>
    </source>
</reference>
<proteinExistence type="predicted"/>
<evidence type="ECO:0000256" key="2">
    <source>
        <dbReference type="ARBA" id="ARBA00022679"/>
    </source>
</evidence>
<dbReference type="PANTHER" id="PTHR20961">
    <property type="entry name" value="GLYCOSYLTRANSFERASE"/>
    <property type="match status" value="1"/>
</dbReference>
<accession>A0A5C4TDD5</accession>
<sequence>MRQLLFSMRLEYRTKHMFQRPARTLKSGPGITRKEGVSMREAIPDGIYESLWSWVETSRSRKYPDHELQGVLYPEETVSLTKAAGPDAQDHPNFRSKSVGIPKAFVGVLPEGRYWVAEDRTIAVIAPDNKLIWDVSMQYHFPNAAHPVFQHADLPQADYTAETVAVLSYAWESNYYHWLGDVLARIHLLDLSGIPIDKYLINGNDSAAFQTETLSMLGIPGHKIMQSRRGMHLKAKRLVVPSLEMLQLLPLTPHSMAKWAIQYLRSELMNSVHSRLIEGYERIYVSRGDAAHRVVTNEDRITEMVESCGFKIIVPGHMPVADQIRTFASADIIVAPHGAGLTNLMFCQSGTRVLELFSPNYVNPLYWYMSNIVQLDYCYFIGQGERQQISSGIGDIGYRMEPITVDLEAFSGMLKLLGVQE</sequence>
<dbReference type="AlphaFoldDB" id="A0A5C4TDD5"/>
<dbReference type="GO" id="GO:0016757">
    <property type="term" value="F:glycosyltransferase activity"/>
    <property type="evidence" value="ECO:0007669"/>
    <property type="project" value="UniProtKB-KW"/>
</dbReference>
<dbReference type="Proteomes" id="UP000307943">
    <property type="component" value="Unassembled WGS sequence"/>
</dbReference>
<keyword evidence="1" id="KW-0328">Glycosyltransferase</keyword>
<evidence type="ECO:0000313" key="6">
    <source>
        <dbReference type="Proteomes" id="UP000307943"/>
    </source>
</evidence>
<protein>
    <submittedName>
        <fullName evidence="5">Glycosyltransferase family 61 protein</fullName>
    </submittedName>
</protein>
<feature type="domain" description="Glycosyltransferase 61 catalytic" evidence="4">
    <location>
        <begin position="175"/>
        <end position="354"/>
    </location>
</feature>
<dbReference type="EMBL" id="VDCQ01000010">
    <property type="protein sequence ID" value="TNJ66550.1"/>
    <property type="molecule type" value="Genomic_DNA"/>
</dbReference>
<gene>
    <name evidence="5" type="ORF">FE784_09810</name>
</gene>
<dbReference type="InterPro" id="IPR049625">
    <property type="entry name" value="Glyco_transf_61_cat"/>
</dbReference>
<evidence type="ECO:0000313" key="5">
    <source>
        <dbReference type="EMBL" id="TNJ66550.1"/>
    </source>
</evidence>
<keyword evidence="6" id="KW-1185">Reference proteome</keyword>
<dbReference type="InterPro" id="IPR007657">
    <property type="entry name" value="Glycosyltransferase_61"/>
</dbReference>